<name>A0A0A9FP09_ARUDO</name>
<accession>A0A0A9FP09</accession>
<reference evidence="1" key="1">
    <citation type="submission" date="2014-09" db="EMBL/GenBank/DDBJ databases">
        <authorList>
            <person name="Magalhaes I.L.F."/>
            <person name="Oliveira U."/>
            <person name="Santos F.R."/>
            <person name="Vidigal T.H.D.A."/>
            <person name="Brescovit A.D."/>
            <person name="Santos A.J."/>
        </authorList>
    </citation>
    <scope>NUCLEOTIDE SEQUENCE</scope>
    <source>
        <tissue evidence="1">Shoot tissue taken approximately 20 cm above the soil surface</tissue>
    </source>
</reference>
<evidence type="ECO:0000313" key="1">
    <source>
        <dbReference type="EMBL" id="JAE12031.1"/>
    </source>
</evidence>
<dbReference type="EMBL" id="GBRH01185865">
    <property type="protein sequence ID" value="JAE12031.1"/>
    <property type="molecule type" value="Transcribed_RNA"/>
</dbReference>
<proteinExistence type="predicted"/>
<protein>
    <submittedName>
        <fullName evidence="1">Uncharacterized protein</fullName>
    </submittedName>
</protein>
<sequence length="76" mass="8869">MSIFKKDPNRLGISLWVTTGKSFVCHVKEWEMLLHLKNIEQDAGPSLQKSIQGKSIVHFYAFLYLELIRYLSPLFL</sequence>
<organism evidence="1">
    <name type="scientific">Arundo donax</name>
    <name type="common">Giant reed</name>
    <name type="synonym">Donax arundinaceus</name>
    <dbReference type="NCBI Taxonomy" id="35708"/>
    <lineage>
        <taxon>Eukaryota</taxon>
        <taxon>Viridiplantae</taxon>
        <taxon>Streptophyta</taxon>
        <taxon>Embryophyta</taxon>
        <taxon>Tracheophyta</taxon>
        <taxon>Spermatophyta</taxon>
        <taxon>Magnoliopsida</taxon>
        <taxon>Liliopsida</taxon>
        <taxon>Poales</taxon>
        <taxon>Poaceae</taxon>
        <taxon>PACMAD clade</taxon>
        <taxon>Arundinoideae</taxon>
        <taxon>Arundineae</taxon>
        <taxon>Arundo</taxon>
    </lineage>
</organism>
<reference evidence="1" key="2">
    <citation type="journal article" date="2015" name="Data Brief">
        <title>Shoot transcriptome of the giant reed, Arundo donax.</title>
        <authorList>
            <person name="Barrero R.A."/>
            <person name="Guerrero F.D."/>
            <person name="Moolhuijzen P."/>
            <person name="Goolsby J.A."/>
            <person name="Tidwell J."/>
            <person name="Bellgard S.E."/>
            <person name="Bellgard M.I."/>
        </authorList>
    </citation>
    <scope>NUCLEOTIDE SEQUENCE</scope>
    <source>
        <tissue evidence="1">Shoot tissue taken approximately 20 cm above the soil surface</tissue>
    </source>
</reference>
<dbReference type="AlphaFoldDB" id="A0A0A9FP09"/>